<keyword evidence="1" id="KW-0805">Transcription regulation</keyword>
<dbReference type="AlphaFoldDB" id="A0AAW8R253"/>
<evidence type="ECO:0000256" key="1">
    <source>
        <dbReference type="ARBA" id="ARBA00023015"/>
    </source>
</evidence>
<dbReference type="InterPro" id="IPR000595">
    <property type="entry name" value="cNMP-bd_dom"/>
</dbReference>
<proteinExistence type="predicted"/>
<dbReference type="SMART" id="SM00100">
    <property type="entry name" value="cNMP"/>
    <property type="match status" value="1"/>
</dbReference>
<dbReference type="InterPro" id="IPR014710">
    <property type="entry name" value="RmlC-like_jellyroll"/>
</dbReference>
<dbReference type="PANTHER" id="PTHR24567">
    <property type="entry name" value="CRP FAMILY TRANSCRIPTIONAL REGULATORY PROTEIN"/>
    <property type="match status" value="1"/>
</dbReference>
<gene>
    <name evidence="6" type="ORF">RM544_09615</name>
</gene>
<dbReference type="Proteomes" id="UP001249020">
    <property type="component" value="Unassembled WGS sequence"/>
</dbReference>
<keyword evidence="2" id="KW-0238">DNA-binding</keyword>
<dbReference type="GO" id="GO:0005829">
    <property type="term" value="C:cytosol"/>
    <property type="evidence" value="ECO:0007669"/>
    <property type="project" value="TreeGrafter"/>
</dbReference>
<evidence type="ECO:0000313" key="7">
    <source>
        <dbReference type="Proteomes" id="UP001249020"/>
    </source>
</evidence>
<dbReference type="Pfam" id="PF13545">
    <property type="entry name" value="HTH_Crp_2"/>
    <property type="match status" value="1"/>
</dbReference>
<dbReference type="PROSITE" id="PS50042">
    <property type="entry name" value="CNMP_BINDING_3"/>
    <property type="match status" value="1"/>
</dbReference>
<dbReference type="InterPro" id="IPR012318">
    <property type="entry name" value="HTH_CRP"/>
</dbReference>
<feature type="domain" description="Cyclic nucleotide-binding" evidence="4">
    <location>
        <begin position="15"/>
        <end position="135"/>
    </location>
</feature>
<dbReference type="InterPro" id="IPR036390">
    <property type="entry name" value="WH_DNA-bd_sf"/>
</dbReference>
<name>A0AAW8R253_9ALTE</name>
<dbReference type="CDD" id="cd00038">
    <property type="entry name" value="CAP_ED"/>
    <property type="match status" value="1"/>
</dbReference>
<evidence type="ECO:0000256" key="2">
    <source>
        <dbReference type="ARBA" id="ARBA00023125"/>
    </source>
</evidence>
<dbReference type="PROSITE" id="PS51063">
    <property type="entry name" value="HTH_CRP_2"/>
    <property type="match status" value="1"/>
</dbReference>
<accession>A0AAW8R253</accession>
<feature type="domain" description="HTH crp-type" evidence="5">
    <location>
        <begin position="149"/>
        <end position="219"/>
    </location>
</feature>
<dbReference type="InterPro" id="IPR018490">
    <property type="entry name" value="cNMP-bd_dom_sf"/>
</dbReference>
<comment type="caution">
    <text evidence="6">The sequence shown here is derived from an EMBL/GenBank/DDBJ whole genome shotgun (WGS) entry which is preliminary data.</text>
</comment>
<evidence type="ECO:0000259" key="4">
    <source>
        <dbReference type="PROSITE" id="PS50042"/>
    </source>
</evidence>
<evidence type="ECO:0000259" key="5">
    <source>
        <dbReference type="PROSITE" id="PS51063"/>
    </source>
</evidence>
<keyword evidence="7" id="KW-1185">Reference proteome</keyword>
<dbReference type="Gene3D" id="2.60.120.10">
    <property type="entry name" value="Jelly Rolls"/>
    <property type="match status" value="1"/>
</dbReference>
<evidence type="ECO:0000313" key="6">
    <source>
        <dbReference type="EMBL" id="MDT0582799.1"/>
    </source>
</evidence>
<dbReference type="PANTHER" id="PTHR24567:SF74">
    <property type="entry name" value="HTH-TYPE TRANSCRIPTIONAL REGULATOR ARCR"/>
    <property type="match status" value="1"/>
</dbReference>
<dbReference type="SUPFAM" id="SSF51206">
    <property type="entry name" value="cAMP-binding domain-like"/>
    <property type="match status" value="1"/>
</dbReference>
<dbReference type="Pfam" id="PF00027">
    <property type="entry name" value="cNMP_binding"/>
    <property type="match status" value="1"/>
</dbReference>
<sequence length="227" mass="25976">MNCEQYKPLLMKNPWFAMLPASTIKQLLDLCKLKHIARGEQLLAKDAEADGMYCVLEGKIKISNVNREGKEMVLTWLTAGTWFGEISMFDGLPRTHDSFAESDSQLLMIPSQSFHRLLLAHPELYPHFMKQLCERIRTVFAILDETSGLSLRSQLMKRLVMLSNGWNAASQQDEIQVSQESLARLLNTSRQTINKLLQALQREKLIEVKYGKIKLLEPEALRSQSDL</sequence>
<dbReference type="SUPFAM" id="SSF46785">
    <property type="entry name" value="Winged helix' DNA-binding domain"/>
    <property type="match status" value="1"/>
</dbReference>
<protein>
    <submittedName>
        <fullName evidence="6">Crp/Fnr family transcriptional regulator</fullName>
    </submittedName>
</protein>
<dbReference type="RefSeq" id="WP_311361572.1">
    <property type="nucleotide sequence ID" value="NZ_JAVRIE010000003.1"/>
</dbReference>
<organism evidence="6 7">
    <name type="scientific">Brumicola blandensis</name>
    <dbReference type="NCBI Taxonomy" id="3075611"/>
    <lineage>
        <taxon>Bacteria</taxon>
        <taxon>Pseudomonadati</taxon>
        <taxon>Pseudomonadota</taxon>
        <taxon>Gammaproteobacteria</taxon>
        <taxon>Alteromonadales</taxon>
        <taxon>Alteromonadaceae</taxon>
        <taxon>Brumicola</taxon>
    </lineage>
</organism>
<dbReference type="InterPro" id="IPR036388">
    <property type="entry name" value="WH-like_DNA-bd_sf"/>
</dbReference>
<dbReference type="InterPro" id="IPR050397">
    <property type="entry name" value="Env_Response_Regulators"/>
</dbReference>
<evidence type="ECO:0000256" key="3">
    <source>
        <dbReference type="ARBA" id="ARBA00023163"/>
    </source>
</evidence>
<dbReference type="EMBL" id="JAVRIE010000003">
    <property type="protein sequence ID" value="MDT0582799.1"/>
    <property type="molecule type" value="Genomic_DNA"/>
</dbReference>
<reference evidence="6 7" key="1">
    <citation type="submission" date="2023-09" db="EMBL/GenBank/DDBJ databases">
        <authorList>
            <person name="Rey-Velasco X."/>
        </authorList>
    </citation>
    <scope>NUCLEOTIDE SEQUENCE [LARGE SCALE GENOMIC DNA]</scope>
    <source>
        <strain evidence="6 7">W409</strain>
    </source>
</reference>
<dbReference type="Gene3D" id="1.10.10.10">
    <property type="entry name" value="Winged helix-like DNA-binding domain superfamily/Winged helix DNA-binding domain"/>
    <property type="match status" value="1"/>
</dbReference>
<dbReference type="GO" id="GO:0003677">
    <property type="term" value="F:DNA binding"/>
    <property type="evidence" value="ECO:0007669"/>
    <property type="project" value="UniProtKB-KW"/>
</dbReference>
<dbReference type="SMART" id="SM00419">
    <property type="entry name" value="HTH_CRP"/>
    <property type="match status" value="1"/>
</dbReference>
<keyword evidence="3" id="KW-0804">Transcription</keyword>
<dbReference type="GO" id="GO:0003700">
    <property type="term" value="F:DNA-binding transcription factor activity"/>
    <property type="evidence" value="ECO:0007669"/>
    <property type="project" value="TreeGrafter"/>
</dbReference>